<protein>
    <submittedName>
        <fullName evidence="2">Uncharacterized protein</fullName>
    </submittedName>
</protein>
<feature type="transmembrane region" description="Helical" evidence="1">
    <location>
        <begin position="61"/>
        <end position="80"/>
    </location>
</feature>
<dbReference type="Proteomes" id="UP001321749">
    <property type="component" value="Unassembled WGS sequence"/>
</dbReference>
<evidence type="ECO:0000313" key="3">
    <source>
        <dbReference type="Proteomes" id="UP001321749"/>
    </source>
</evidence>
<reference evidence="2" key="2">
    <citation type="submission" date="2023-06" db="EMBL/GenBank/DDBJ databases">
        <authorList>
            <consortium name="Lawrence Berkeley National Laboratory"/>
            <person name="Mondo S.J."/>
            <person name="Hensen N."/>
            <person name="Bonometti L."/>
            <person name="Westerberg I."/>
            <person name="Brannstrom I.O."/>
            <person name="Guillou S."/>
            <person name="Cros-Aarteil S."/>
            <person name="Calhoun S."/>
            <person name="Haridas S."/>
            <person name="Kuo A."/>
            <person name="Pangilinan J."/>
            <person name="Riley R."/>
            <person name="Labutti K."/>
            <person name="Andreopoulos B."/>
            <person name="Lipzen A."/>
            <person name="Chen C."/>
            <person name="Yanf M."/>
            <person name="Daum C."/>
            <person name="Ng V."/>
            <person name="Clum A."/>
            <person name="Steindorff A."/>
            <person name="Ohm R."/>
            <person name="Martin F."/>
            <person name="Silar P."/>
            <person name="Natvig D."/>
            <person name="Lalanne C."/>
            <person name="Gautier V."/>
            <person name="Ament-Velasquez S.L."/>
            <person name="Kruys A."/>
            <person name="Hutchinson M.I."/>
            <person name="Powell A.J."/>
            <person name="Barry K."/>
            <person name="Miller A.N."/>
            <person name="Grigoriev I.V."/>
            <person name="Debuchy R."/>
            <person name="Gladieux P."/>
            <person name="Thoren M.H."/>
            <person name="Johannesson H."/>
        </authorList>
    </citation>
    <scope>NUCLEOTIDE SEQUENCE</scope>
    <source>
        <strain evidence="2">PSN324</strain>
    </source>
</reference>
<gene>
    <name evidence="2" type="ORF">QBC42DRAFT_281490</name>
</gene>
<evidence type="ECO:0000256" key="1">
    <source>
        <dbReference type="SAM" id="Phobius"/>
    </source>
</evidence>
<dbReference type="EMBL" id="MU865247">
    <property type="protein sequence ID" value="KAK4456365.1"/>
    <property type="molecule type" value="Genomic_DNA"/>
</dbReference>
<accession>A0AAV9H9D5</accession>
<keyword evidence="1" id="KW-1133">Transmembrane helix</keyword>
<reference evidence="2" key="1">
    <citation type="journal article" date="2023" name="Mol. Phylogenet. Evol.">
        <title>Genome-scale phylogeny and comparative genomics of the fungal order Sordariales.</title>
        <authorList>
            <person name="Hensen N."/>
            <person name="Bonometti L."/>
            <person name="Westerberg I."/>
            <person name="Brannstrom I.O."/>
            <person name="Guillou S."/>
            <person name="Cros-Aarteil S."/>
            <person name="Calhoun S."/>
            <person name="Haridas S."/>
            <person name="Kuo A."/>
            <person name="Mondo S."/>
            <person name="Pangilinan J."/>
            <person name="Riley R."/>
            <person name="LaButti K."/>
            <person name="Andreopoulos B."/>
            <person name="Lipzen A."/>
            <person name="Chen C."/>
            <person name="Yan M."/>
            <person name="Daum C."/>
            <person name="Ng V."/>
            <person name="Clum A."/>
            <person name="Steindorff A."/>
            <person name="Ohm R.A."/>
            <person name="Martin F."/>
            <person name="Silar P."/>
            <person name="Natvig D.O."/>
            <person name="Lalanne C."/>
            <person name="Gautier V."/>
            <person name="Ament-Velasquez S.L."/>
            <person name="Kruys A."/>
            <person name="Hutchinson M.I."/>
            <person name="Powell A.J."/>
            <person name="Barry K."/>
            <person name="Miller A.N."/>
            <person name="Grigoriev I.V."/>
            <person name="Debuchy R."/>
            <person name="Gladieux P."/>
            <person name="Hiltunen Thoren M."/>
            <person name="Johannesson H."/>
        </authorList>
    </citation>
    <scope>NUCLEOTIDE SEQUENCE</scope>
    <source>
        <strain evidence="2">PSN324</strain>
    </source>
</reference>
<comment type="caution">
    <text evidence="2">The sequence shown here is derived from an EMBL/GenBank/DDBJ whole genome shotgun (WGS) entry which is preliminary data.</text>
</comment>
<sequence>MFIPCLAWEVPYTSFPINPPATLVFISTLRGCCSLLPISFGGKGRQPCCFSKRRCDFDQRTLVEVLCFLFLSFFLSFLVLNSGYSQVYVSLCPKDF</sequence>
<name>A0AAV9H9D5_9PEZI</name>
<proteinExistence type="predicted"/>
<keyword evidence="3" id="KW-1185">Reference proteome</keyword>
<evidence type="ECO:0000313" key="2">
    <source>
        <dbReference type="EMBL" id="KAK4456365.1"/>
    </source>
</evidence>
<feature type="transmembrane region" description="Helical" evidence="1">
    <location>
        <begin position="20"/>
        <end position="40"/>
    </location>
</feature>
<keyword evidence="1" id="KW-0812">Transmembrane</keyword>
<dbReference type="AlphaFoldDB" id="A0AAV9H9D5"/>
<organism evidence="2 3">
    <name type="scientific">Cladorrhinum samala</name>
    <dbReference type="NCBI Taxonomy" id="585594"/>
    <lineage>
        <taxon>Eukaryota</taxon>
        <taxon>Fungi</taxon>
        <taxon>Dikarya</taxon>
        <taxon>Ascomycota</taxon>
        <taxon>Pezizomycotina</taxon>
        <taxon>Sordariomycetes</taxon>
        <taxon>Sordariomycetidae</taxon>
        <taxon>Sordariales</taxon>
        <taxon>Podosporaceae</taxon>
        <taxon>Cladorrhinum</taxon>
    </lineage>
</organism>
<keyword evidence="1" id="KW-0472">Membrane</keyword>